<dbReference type="STRING" id="1338011.BD94_3151"/>
<dbReference type="HOGENOM" id="CLU_002997_1_0_10"/>
<keyword evidence="2" id="KW-0472">Membrane</keyword>
<protein>
    <recommendedName>
        <fullName evidence="5">Translocation/assembly module TamB</fullName>
    </recommendedName>
</protein>
<dbReference type="eggNOG" id="COG2911">
    <property type="taxonomic scope" value="Bacteria"/>
</dbReference>
<reference evidence="3" key="1">
    <citation type="journal article" date="2013" name="Lancet">
        <title>First case of E anophelis outbreak in an intensive-care unit.</title>
        <authorList>
            <person name="Teo J."/>
            <person name="Tan S.Y."/>
            <person name="Tay M."/>
            <person name="Ding Y."/>
            <person name="Kjelleberg S."/>
            <person name="Givskov M."/>
            <person name="Lin R.T."/>
            <person name="Yang L."/>
        </authorList>
    </citation>
    <scope>NUCLEOTIDE SEQUENCE [LARGE SCALE GENOMIC DNA]</scope>
    <source>
        <strain evidence="3">NUHP1</strain>
    </source>
</reference>
<evidence type="ECO:0000256" key="1">
    <source>
        <dbReference type="SAM" id="MobiDB-lite"/>
    </source>
</evidence>
<evidence type="ECO:0000313" key="4">
    <source>
        <dbReference type="Proteomes" id="UP000028933"/>
    </source>
</evidence>
<dbReference type="Proteomes" id="UP000028933">
    <property type="component" value="Chromosome"/>
</dbReference>
<feature type="region of interest" description="Disordered" evidence="1">
    <location>
        <begin position="1562"/>
        <end position="1582"/>
    </location>
</feature>
<sequence length="1582" mass="173918">MANLENNKDNNEKPVEKQIGKAVDKTIDTVSKVVDDAEHFAEDVAKQAIEDASHYSWWAKLLLYLFYIGLGIVGLFFIVVSLPVTKDWAATKALGSLNKDFGIEISKKNVNLNIFGDVTIEGLEIKDHRGFPFIKAKEYRASSDWFSLLDIGSTNTLAFKSMVLKNADVKVITYKGDSIDNFNRFISKFDDGKPRNPNKPMFQLRSRVQILDSKISIVNQNHTGEESKWLTADHFNLTAPLLKVKGPDVSARINNMTFQTVRWGKKHLVETFSTDFSLTKEKLTFKDLTLNTDHSLLMGDLVLNLDKKTHFADFTNKVFWNMTLKLGSQVSGYDISYFVDRWDNYIPINISGKMDGPLNKFTLNNFLVRGKDVKVQTSKMQVKDLLKGKYHITTDQMSADFTYPDLRAMLPKFISGKMGNFADVFQNIKFNGKADVDPHRVIASGNLITGIGQAEIKSVTLSDYSSKDPKYVGDIFVKDLNVTAFTKNKDVGLITGNINVNGQGFDVNTLSLQTKSDIQRIQIMGKDVHNLSLDGNLAQRKYDGLIVINDDQIKGNVKGLIDFSTKRIQADVKSEIEYLNLNYFGNNANANASVSGIFDGKISMTDINDLNLDASLENLKFTSSDQKFEIPNANVKAFFDNGNRVIDVDAPGAAKGKIVGRFNLGDLAGMAQSGLGNVLVGYLPKKIYKGQNFNLEFDVQQKLISYFLPDVYIPSGAHVKGAYIGDTNDLNLDADVPSLKYVMTKKEEIKEADRALARLNPQYKIEEKAVVTDSAVVDSIHLKINTALHQEQILANIQKIKYNKNIVRDIVLKGTNEDDKILHIASTFKVGNESQDASGKLKEYAVNLNQVTNPNGDIAVRFEPTSVKLNKDTWSVDTSAELNHSIVYRKKQGDFLVSNLRLFSEESSILINGMFKGGKDFDTEIKLDNLQLAKVLAFLPGENSMDIRGIANGSAKIKMNKNDLQPIVDIKVEAIKMSGQDVGNLVLNAKNSSAVNVYDIDAHIASDSGVLGDNNLALHGTINNNTPSPTLDLTTSLKDFNIAFAGEFVKSLFSNLRGKANGEVKISGPLSNVDYSGDISMTGLGFKFIFTGVDYNFADAVIPVSKGLVVLDGLKVNDGRANSSGTIAGAINFENLSSLGINLIIQADDLLLLNTSQKDFDTFWGRVTAKGIINISGLSSKLNIDAKAAVLGGSEFTLNTSTASSVEEFKMLRFLKVDEKTGEVSIEQKVNSGANMNIGLILDVDKNSTVNVLVGDNVGNISVRGMANNLRFNMNRTGMMSMNGVYAVDNGTFVSKAILERTFQIEKGSNIAWDGNVMNPYLNIVANYYRVVTNLGEYLTVGKLQPTNVELQIKIKNKMQELNRQGAIAMDIILPDASSQIREALASKLNTEDEKIKQIGSVLIMNSFNVTSSLDGVTIGNAAVSTGYSMLFKNLASVFNAISNDFQIDMDYIKGDQASNTGDRANTSVNLTLSPRVKIKTGIGIPITRTADVQNNYLSGEGSIEYDVSKANDGSLVLHAYSKPANIGLVVGSNASDNQSYGAGVAYTRSFNKFSELFGKKKNKEKKKNKTDNKAVQDSIRK</sequence>
<feature type="compositionally biased region" description="Basic and acidic residues" evidence="1">
    <location>
        <begin position="1570"/>
        <end position="1582"/>
    </location>
</feature>
<evidence type="ECO:0008006" key="5">
    <source>
        <dbReference type="Google" id="ProtNLM"/>
    </source>
</evidence>
<accession>A0A077EH16</accession>
<dbReference type="RefSeq" id="WP_024566113.1">
    <property type="nucleotide sequence ID" value="NZ_CP007547.1"/>
</dbReference>
<keyword evidence="2" id="KW-0812">Transmembrane</keyword>
<name>A0A077EH16_9FLAO</name>
<reference evidence="3" key="2">
    <citation type="journal article" date="2015" name="Genome Biol. Evol.">
        <title>Complete Genome Sequence and Transcriptomic Analysis of the Novel Pathogen Elizabethkingia anophelis in Response to Oxidative Stress.</title>
        <authorList>
            <person name="Li Y."/>
            <person name="Liu Y."/>
            <person name="Chew S.C."/>
            <person name="Tay M."/>
            <person name="Salido M.M."/>
            <person name="Teo J."/>
            <person name="Lauro F.M."/>
            <person name="Givskov M."/>
            <person name="Yang L."/>
        </authorList>
    </citation>
    <scope>NUCLEOTIDE SEQUENCE</scope>
    <source>
        <strain evidence="3">NUHP1</strain>
    </source>
</reference>
<evidence type="ECO:0000256" key="2">
    <source>
        <dbReference type="SAM" id="Phobius"/>
    </source>
</evidence>
<feature type="transmembrane region" description="Helical" evidence="2">
    <location>
        <begin position="61"/>
        <end position="82"/>
    </location>
</feature>
<dbReference type="KEGG" id="eao:BD94_3151"/>
<evidence type="ECO:0000313" key="3">
    <source>
        <dbReference type="EMBL" id="AIL46926.1"/>
    </source>
</evidence>
<gene>
    <name evidence="3" type="ORF">BD94_3151</name>
</gene>
<dbReference type="EMBL" id="CP007547">
    <property type="protein sequence ID" value="AIL46926.1"/>
    <property type="molecule type" value="Genomic_DNA"/>
</dbReference>
<keyword evidence="2" id="KW-1133">Transmembrane helix</keyword>
<proteinExistence type="predicted"/>
<organism evidence="3 4">
    <name type="scientific">Elizabethkingia anophelis NUHP1</name>
    <dbReference type="NCBI Taxonomy" id="1338011"/>
    <lineage>
        <taxon>Bacteria</taxon>
        <taxon>Pseudomonadati</taxon>
        <taxon>Bacteroidota</taxon>
        <taxon>Flavobacteriia</taxon>
        <taxon>Flavobacteriales</taxon>
        <taxon>Weeksellaceae</taxon>
        <taxon>Elizabethkingia</taxon>
    </lineage>
</organism>